<sequence length="940" mass="102673">MKTKKVRKAPTDKIDQTGLTALVKYKDMCLLKNFGGVQGVVSAIGSCVENGIDNDAEDIAHRREACGSNTFEKLAAESFFRFAAGPFEYFTIFILVVLSVCAALSFGLITKRHGLKEGLSEVGSMFVAGLLALISANLSTFPLGRSLYKLSGVSNNSLVDVVRSGRRQQISILEVVVGDVVFLKIGDPIPADGLFLDEPSLQVDQSSMTGESDFVHVNCSENPFLFLGTKVVDGHGRMLATSVGMNTFWGEIMSLTNHDYHEQTPLQARLNNMNFLLVKVGLAVAFLVLAVSLARYFTGKTEDENGNPEFSGSQTNLEDILNAVVGIVAAAVTVVVVAIPNGLPLAVRLTLAYFRKRTLADHAILRKLSAGETMGSVTTLCTQETGTLTQSQMKVMQFWLGQDFVAVGAYASIAPNVLELIREGVAHNTTASSPTENAIRSWTVLELTMNIELESYTILHVEASNSQRKRSGVLMRKKADKTVHVHWKGAAEMILAVCSSYYDASGSTTDLNDDERIKIEQVIEGMAARSLHCIAFAHKQVPKEECFKNNGNRMLKEDSLSLLGIVGLKSPCCPGMQEAVVACRNAGVDIKMITGDNLFTAKSVATECGILRHGGQDVLDGEVVEGVEFRNYTPEERLKKLDRICVMAGSSPSDKLLLVECLKQKGHIVAVTDDGTNDPPALREAEVVLSMGIQGSKMDKENSDIIFLDDNFTSVVSALRWGRCIYYNIQKVIQFRLTVTVSSLIIISVAAISGEVPLTVFQLLWVKLVVEAMCALALASEQPTSELMEKPPVCRSEPLITNIMWRNILAQAFYQTFILLTLQINKGDSVFSIKKKVKNAFIFNTYVLCQVFNVLNARNLEKKNVFKGIKRNWLFCGMFGITIVLQAVVVEFLKGIAGTERLDGRQWFMCAALAGISGLIGCVVKLISVQKKPILGFCGV</sequence>
<evidence type="ECO:0000256" key="7">
    <source>
        <dbReference type="ARBA" id="ARBA00022741"/>
    </source>
</evidence>
<evidence type="ECO:0000256" key="3">
    <source>
        <dbReference type="ARBA" id="ARBA00022448"/>
    </source>
</evidence>
<keyword evidence="7 17" id="KW-0547">Nucleotide-binding</keyword>
<feature type="transmembrane region" description="Helical" evidence="17">
    <location>
        <begin position="872"/>
        <end position="893"/>
    </location>
</feature>
<accession>A0A2I4EGR1</accession>
<feature type="domain" description="P-type ATPase A" evidence="18">
    <location>
        <begin position="158"/>
        <end position="256"/>
    </location>
</feature>
<feature type="domain" description="Cation-transporting P-type ATPase C-terminal" evidence="19">
    <location>
        <begin position="756"/>
        <end position="927"/>
    </location>
</feature>
<keyword evidence="11" id="KW-0112">Calmodulin-binding</keyword>
<evidence type="ECO:0000256" key="10">
    <source>
        <dbReference type="ARBA" id="ARBA00022842"/>
    </source>
</evidence>
<evidence type="ECO:0000256" key="14">
    <source>
        <dbReference type="ARBA" id="ARBA00023065"/>
    </source>
</evidence>
<dbReference type="SUPFAM" id="SSF56784">
    <property type="entry name" value="HAD-like"/>
    <property type="match status" value="1"/>
</dbReference>
<dbReference type="FunFam" id="1.20.1110.10:FF:000039">
    <property type="entry name" value="Calcium-transporting ATPase"/>
    <property type="match status" value="1"/>
</dbReference>
<keyword evidence="21" id="KW-1185">Reference proteome</keyword>
<evidence type="ECO:0000256" key="4">
    <source>
        <dbReference type="ARBA" id="ARBA00022568"/>
    </source>
</evidence>
<feature type="transmembrane region" description="Helical" evidence="17">
    <location>
        <begin position="320"/>
        <end position="347"/>
    </location>
</feature>
<dbReference type="GO" id="GO:0005886">
    <property type="term" value="C:plasma membrane"/>
    <property type="evidence" value="ECO:0000318"/>
    <property type="project" value="GO_Central"/>
</dbReference>
<evidence type="ECO:0000256" key="13">
    <source>
        <dbReference type="ARBA" id="ARBA00022989"/>
    </source>
</evidence>
<dbReference type="InterPro" id="IPR006408">
    <property type="entry name" value="P-type_ATPase_IIB"/>
</dbReference>
<feature type="transmembrane region" description="Helical" evidence="17">
    <location>
        <begin position="89"/>
        <end position="110"/>
    </location>
</feature>
<evidence type="ECO:0000313" key="21">
    <source>
        <dbReference type="Proteomes" id="UP000235220"/>
    </source>
</evidence>
<evidence type="ECO:0000256" key="8">
    <source>
        <dbReference type="ARBA" id="ARBA00022837"/>
    </source>
</evidence>
<dbReference type="InterPro" id="IPR004014">
    <property type="entry name" value="ATPase_P-typ_cation-transptr_N"/>
</dbReference>
<keyword evidence="15 17" id="KW-0472">Membrane</keyword>
<comment type="caution">
    <text evidence="17">Lacks conserved residue(s) required for the propagation of feature annotation.</text>
</comment>
<keyword evidence="5 17" id="KW-0812">Transmembrane</keyword>
<comment type="similarity">
    <text evidence="2 17">Belongs to the cation transport ATPase (P-type) (TC 3.A.3) family. Type IIB subfamily.</text>
</comment>
<evidence type="ECO:0000259" key="20">
    <source>
        <dbReference type="Pfam" id="PF00690"/>
    </source>
</evidence>
<dbReference type="InterPro" id="IPR006068">
    <property type="entry name" value="ATPase_P-typ_cation-transptr_C"/>
</dbReference>
<evidence type="ECO:0000256" key="11">
    <source>
        <dbReference type="ARBA" id="ARBA00022860"/>
    </source>
</evidence>
<keyword evidence="4 17" id="KW-0109">Calcium transport</keyword>
<proteinExistence type="inferred from homology"/>
<protein>
    <recommendedName>
        <fullName evidence="17">Calcium-transporting ATPase</fullName>
        <ecNumber evidence="17">7.2.2.10</ecNumber>
    </recommendedName>
</protein>
<keyword evidence="13 17" id="KW-1133">Transmembrane helix</keyword>
<dbReference type="NCBIfam" id="TIGR01494">
    <property type="entry name" value="ATPase_P-type"/>
    <property type="match status" value="1"/>
</dbReference>
<dbReference type="InterPro" id="IPR023299">
    <property type="entry name" value="ATPase_P-typ_cyto_dom_N"/>
</dbReference>
<dbReference type="EC" id="7.2.2.10" evidence="17"/>
<keyword evidence="14 17" id="KW-0406">Ion transport</keyword>
<keyword evidence="10" id="KW-0460">Magnesium</keyword>
<dbReference type="KEGG" id="jre:108989439"/>
<feature type="transmembrane region" description="Helical" evidence="17">
    <location>
        <begin position="735"/>
        <end position="754"/>
    </location>
</feature>
<evidence type="ECO:0000256" key="6">
    <source>
        <dbReference type="ARBA" id="ARBA00022723"/>
    </source>
</evidence>
<evidence type="ECO:0000256" key="15">
    <source>
        <dbReference type="ARBA" id="ARBA00023136"/>
    </source>
</evidence>
<evidence type="ECO:0000313" key="22">
    <source>
        <dbReference type="RefSeq" id="XP_018818587.2"/>
    </source>
</evidence>
<dbReference type="Gene3D" id="1.20.1110.10">
    <property type="entry name" value="Calcium-transporting ATPase, transmembrane domain"/>
    <property type="match status" value="2"/>
</dbReference>
<evidence type="ECO:0000256" key="9">
    <source>
        <dbReference type="ARBA" id="ARBA00022840"/>
    </source>
</evidence>
<name>A0A2I4EGR1_JUGRE</name>
<comment type="function">
    <text evidence="17">Catalyzes the hydrolysis of ATP coupled with the transport of calcium.</text>
</comment>
<comment type="subcellular location">
    <subcellularLocation>
        <location evidence="1 17">Membrane</location>
        <topology evidence="1 17">Multi-pass membrane protein</topology>
    </subcellularLocation>
</comment>
<evidence type="ECO:0000256" key="1">
    <source>
        <dbReference type="ARBA" id="ARBA00004141"/>
    </source>
</evidence>
<dbReference type="GO" id="GO:0005524">
    <property type="term" value="F:ATP binding"/>
    <property type="evidence" value="ECO:0007669"/>
    <property type="project" value="UniProtKB-KW"/>
</dbReference>
<keyword evidence="6" id="KW-0479">Metal-binding</keyword>
<dbReference type="Pfam" id="PF00122">
    <property type="entry name" value="E1-E2_ATPase"/>
    <property type="match status" value="1"/>
</dbReference>
<dbReference type="GO" id="GO:0005388">
    <property type="term" value="F:P-type calcium transporter activity"/>
    <property type="evidence" value="ECO:0000318"/>
    <property type="project" value="GO_Central"/>
</dbReference>
<dbReference type="Gene3D" id="3.40.50.1000">
    <property type="entry name" value="HAD superfamily/HAD-like"/>
    <property type="match status" value="1"/>
</dbReference>
<evidence type="ECO:0000259" key="19">
    <source>
        <dbReference type="Pfam" id="PF00689"/>
    </source>
</evidence>
<comment type="catalytic activity">
    <reaction evidence="16 17">
        <text>Ca(2+)(in) + ATP + H2O = Ca(2+)(out) + ADP + phosphate + H(+)</text>
        <dbReference type="Rhea" id="RHEA:18105"/>
        <dbReference type="ChEBI" id="CHEBI:15377"/>
        <dbReference type="ChEBI" id="CHEBI:15378"/>
        <dbReference type="ChEBI" id="CHEBI:29108"/>
        <dbReference type="ChEBI" id="CHEBI:30616"/>
        <dbReference type="ChEBI" id="CHEBI:43474"/>
        <dbReference type="ChEBI" id="CHEBI:456216"/>
        <dbReference type="EC" id="7.2.2.10"/>
    </reaction>
</comment>
<dbReference type="SUPFAM" id="SSF81665">
    <property type="entry name" value="Calcium ATPase, transmembrane domain M"/>
    <property type="match status" value="1"/>
</dbReference>
<evidence type="ECO:0000256" key="12">
    <source>
        <dbReference type="ARBA" id="ARBA00022967"/>
    </source>
</evidence>
<dbReference type="STRING" id="51240.A0A2I4EGR1"/>
<dbReference type="InterPro" id="IPR059000">
    <property type="entry name" value="ATPase_P-type_domA"/>
</dbReference>
<evidence type="ECO:0000256" key="16">
    <source>
        <dbReference type="ARBA" id="ARBA00048694"/>
    </source>
</evidence>
<dbReference type="Gene3D" id="2.70.150.10">
    <property type="entry name" value="Calcium-transporting ATPase, cytoplasmic transduction domain A"/>
    <property type="match status" value="1"/>
</dbReference>
<dbReference type="PRINTS" id="PR00120">
    <property type="entry name" value="HATPASE"/>
</dbReference>
<evidence type="ECO:0000259" key="18">
    <source>
        <dbReference type="Pfam" id="PF00122"/>
    </source>
</evidence>
<dbReference type="InterPro" id="IPR036412">
    <property type="entry name" value="HAD-like_sf"/>
</dbReference>
<dbReference type="NCBIfam" id="TIGR01517">
    <property type="entry name" value="ATPase-IIB_Ca"/>
    <property type="match status" value="1"/>
</dbReference>
<dbReference type="GeneID" id="108989439"/>
<evidence type="ECO:0000256" key="5">
    <source>
        <dbReference type="ARBA" id="ARBA00022692"/>
    </source>
</evidence>
<dbReference type="OrthoDB" id="4091755at2759"/>
<dbReference type="Proteomes" id="UP000235220">
    <property type="component" value="Chromosome 7"/>
</dbReference>
<dbReference type="InterPro" id="IPR023214">
    <property type="entry name" value="HAD_sf"/>
</dbReference>
<keyword evidence="12" id="KW-1278">Translocase</keyword>
<dbReference type="InterPro" id="IPR008250">
    <property type="entry name" value="ATPase_P-typ_transduc_dom_A_sf"/>
</dbReference>
<gene>
    <name evidence="22" type="primary">LOC108989439</name>
</gene>
<dbReference type="Pfam" id="PF00690">
    <property type="entry name" value="Cation_ATPase_N"/>
    <property type="match status" value="1"/>
</dbReference>
<feature type="transmembrane region" description="Helical" evidence="17">
    <location>
        <begin position="905"/>
        <end position="927"/>
    </location>
</feature>
<feature type="transmembrane region" description="Helical" evidence="17">
    <location>
        <begin position="760"/>
        <end position="779"/>
    </location>
</feature>
<dbReference type="InterPro" id="IPR001757">
    <property type="entry name" value="P_typ_ATPase"/>
</dbReference>
<feature type="transmembrane region" description="Helical" evidence="17">
    <location>
        <begin position="122"/>
        <end position="141"/>
    </location>
</feature>
<dbReference type="PRINTS" id="PR00119">
    <property type="entry name" value="CATATPASE"/>
</dbReference>
<dbReference type="PANTHER" id="PTHR24093:SF434">
    <property type="entry name" value="CALCIUM-TRANSPORTING ATPASE 13, PLASMA MEMBRANE-TYPE-RELATED"/>
    <property type="match status" value="1"/>
</dbReference>
<dbReference type="Pfam" id="PF13246">
    <property type="entry name" value="Cation_ATPase"/>
    <property type="match status" value="1"/>
</dbReference>
<dbReference type="SUPFAM" id="SSF81653">
    <property type="entry name" value="Calcium ATPase, transduction domain A"/>
    <property type="match status" value="1"/>
</dbReference>
<dbReference type="AlphaFoldDB" id="A0A2I4EGR1"/>
<reference evidence="22" key="1">
    <citation type="submission" date="2025-08" db="UniProtKB">
        <authorList>
            <consortium name="RefSeq"/>
        </authorList>
    </citation>
    <scope>IDENTIFICATION</scope>
    <source>
        <tissue evidence="22">Leaves</tissue>
    </source>
</reference>
<dbReference type="GO" id="GO:0005516">
    <property type="term" value="F:calmodulin binding"/>
    <property type="evidence" value="ECO:0007669"/>
    <property type="project" value="UniProtKB-KW"/>
</dbReference>
<keyword evidence="8 17" id="KW-0106">Calcium</keyword>
<dbReference type="InterPro" id="IPR023298">
    <property type="entry name" value="ATPase_P-typ_TM_dom_sf"/>
</dbReference>
<dbReference type="GO" id="GO:0016887">
    <property type="term" value="F:ATP hydrolysis activity"/>
    <property type="evidence" value="ECO:0007669"/>
    <property type="project" value="InterPro"/>
</dbReference>
<evidence type="ECO:0000256" key="2">
    <source>
        <dbReference type="ARBA" id="ARBA00006124"/>
    </source>
</evidence>
<keyword evidence="9 17" id="KW-0067">ATP-binding</keyword>
<dbReference type="Pfam" id="PF00689">
    <property type="entry name" value="Cation_ATPase_C"/>
    <property type="match status" value="1"/>
</dbReference>
<feature type="domain" description="Cation-transporting P-type ATPase N-terminal" evidence="20">
    <location>
        <begin position="35"/>
        <end position="101"/>
    </location>
</feature>
<evidence type="ECO:0000256" key="17">
    <source>
        <dbReference type="RuleBase" id="RU361146"/>
    </source>
</evidence>
<dbReference type="RefSeq" id="XP_018818587.2">
    <property type="nucleotide sequence ID" value="XM_018963042.2"/>
</dbReference>
<dbReference type="InParanoid" id="A0A2I4EGR1"/>
<dbReference type="Gene3D" id="3.40.1110.10">
    <property type="entry name" value="Calcium-transporting ATPase, cytoplasmic domain N"/>
    <property type="match status" value="1"/>
</dbReference>
<dbReference type="PANTHER" id="PTHR24093">
    <property type="entry name" value="CATION TRANSPORTING ATPASE"/>
    <property type="match status" value="1"/>
</dbReference>
<organism evidence="21 22">
    <name type="scientific">Juglans regia</name>
    <name type="common">English walnut</name>
    <dbReference type="NCBI Taxonomy" id="51240"/>
    <lineage>
        <taxon>Eukaryota</taxon>
        <taxon>Viridiplantae</taxon>
        <taxon>Streptophyta</taxon>
        <taxon>Embryophyta</taxon>
        <taxon>Tracheophyta</taxon>
        <taxon>Spermatophyta</taxon>
        <taxon>Magnoliopsida</taxon>
        <taxon>eudicotyledons</taxon>
        <taxon>Gunneridae</taxon>
        <taxon>Pentapetalae</taxon>
        <taxon>rosids</taxon>
        <taxon>fabids</taxon>
        <taxon>Fagales</taxon>
        <taxon>Juglandaceae</taxon>
        <taxon>Juglans</taxon>
    </lineage>
</organism>
<keyword evidence="3 17" id="KW-0813">Transport</keyword>
<feature type="transmembrane region" description="Helical" evidence="17">
    <location>
        <begin position="276"/>
        <end position="297"/>
    </location>
</feature>
<dbReference type="GO" id="GO:0046872">
    <property type="term" value="F:metal ion binding"/>
    <property type="evidence" value="ECO:0007669"/>
    <property type="project" value="UniProtKB-KW"/>
</dbReference>